<evidence type="ECO:0000256" key="5">
    <source>
        <dbReference type="ARBA" id="ARBA00022801"/>
    </source>
</evidence>
<dbReference type="EMBL" id="MFZI01000074">
    <property type="protein sequence ID" value="OGK18172.1"/>
    <property type="molecule type" value="Genomic_DNA"/>
</dbReference>
<dbReference type="InterPro" id="IPR015927">
    <property type="entry name" value="Peptidase_S24_S26A/B/C"/>
</dbReference>
<evidence type="ECO:0000256" key="10">
    <source>
        <dbReference type="ARBA" id="ARBA00023204"/>
    </source>
</evidence>
<sequence length="190" mass="21550">MSMESPTLSKVKTFYFRRKRLPTYREMQDLFGFASKNAVAYAVYKWIKEGIVKMDENKLVPTSQFFGLPLLGSIKAGTPSSEEQYENETVSLDEYLVGNPGFAYLLRVSGDSMIEEGIKPGDLVVLDKKREPKNGDIVAAYIDNQWTLKYFKREGRQLLLKAANPKYKPLIPSQSLSIGGVVVSVIRKYY</sequence>
<evidence type="ECO:0000256" key="11">
    <source>
        <dbReference type="ARBA" id="ARBA00023236"/>
    </source>
</evidence>
<evidence type="ECO:0000313" key="15">
    <source>
        <dbReference type="Proteomes" id="UP000177026"/>
    </source>
</evidence>
<dbReference type="SUPFAM" id="SSF51306">
    <property type="entry name" value="LexA/Signal peptidase"/>
    <property type="match status" value="1"/>
</dbReference>
<proteinExistence type="inferred from homology"/>
<dbReference type="PRINTS" id="PR00726">
    <property type="entry name" value="LEXASERPTASE"/>
</dbReference>
<evidence type="ECO:0000256" key="2">
    <source>
        <dbReference type="ARBA" id="ARBA00022491"/>
    </source>
</evidence>
<keyword evidence="11" id="KW-0742">SOS response</keyword>
<dbReference type="Pfam" id="PF00717">
    <property type="entry name" value="Peptidase_S24"/>
    <property type="match status" value="1"/>
</dbReference>
<keyword evidence="2" id="KW-0678">Repressor</keyword>
<dbReference type="InterPro" id="IPR050077">
    <property type="entry name" value="LexA_repressor"/>
</dbReference>
<dbReference type="GO" id="GO:0045892">
    <property type="term" value="P:negative regulation of DNA-templated transcription"/>
    <property type="evidence" value="ECO:0007669"/>
    <property type="project" value="InterPro"/>
</dbReference>
<dbReference type="GO" id="GO:0006281">
    <property type="term" value="P:DNA repair"/>
    <property type="evidence" value="ECO:0007669"/>
    <property type="project" value="UniProtKB-KW"/>
</dbReference>
<evidence type="ECO:0000256" key="12">
    <source>
        <dbReference type="RuleBase" id="RU003991"/>
    </source>
</evidence>
<evidence type="ECO:0000313" key="14">
    <source>
        <dbReference type="EMBL" id="OGK18172.1"/>
    </source>
</evidence>
<keyword evidence="7" id="KW-0805">Transcription regulation</keyword>
<keyword evidence="8" id="KW-0238">DNA-binding</keyword>
<feature type="domain" description="Peptidase S24/S26A/S26B/S26C" evidence="13">
    <location>
        <begin position="69"/>
        <end position="183"/>
    </location>
</feature>
<dbReference type="PANTHER" id="PTHR33516:SF2">
    <property type="entry name" value="LEXA REPRESSOR-RELATED"/>
    <property type="match status" value="1"/>
</dbReference>
<keyword evidence="10" id="KW-0234">DNA repair</keyword>
<reference evidence="14 15" key="1">
    <citation type="journal article" date="2016" name="Nat. Commun.">
        <title>Thousands of microbial genomes shed light on interconnected biogeochemical processes in an aquifer system.</title>
        <authorList>
            <person name="Anantharaman K."/>
            <person name="Brown C.T."/>
            <person name="Hug L.A."/>
            <person name="Sharon I."/>
            <person name="Castelle C.J."/>
            <person name="Probst A.J."/>
            <person name="Thomas B.C."/>
            <person name="Singh A."/>
            <person name="Wilkins M.J."/>
            <person name="Karaoz U."/>
            <person name="Brodie E.L."/>
            <person name="Williams K.H."/>
            <person name="Hubbard S.S."/>
            <person name="Banfield J.F."/>
        </authorList>
    </citation>
    <scope>NUCLEOTIDE SEQUENCE [LARGE SCALE GENOMIC DNA]</scope>
</reference>
<evidence type="ECO:0000256" key="3">
    <source>
        <dbReference type="ARBA" id="ARBA00022705"/>
    </source>
</evidence>
<dbReference type="AlphaFoldDB" id="A0A1F7GI45"/>
<evidence type="ECO:0000256" key="9">
    <source>
        <dbReference type="ARBA" id="ARBA00023163"/>
    </source>
</evidence>
<evidence type="ECO:0000256" key="7">
    <source>
        <dbReference type="ARBA" id="ARBA00023015"/>
    </source>
</evidence>
<dbReference type="InterPro" id="IPR036388">
    <property type="entry name" value="WH-like_DNA-bd_sf"/>
</dbReference>
<dbReference type="Gene3D" id="2.10.109.10">
    <property type="entry name" value="Umud Fragment, subunit A"/>
    <property type="match status" value="1"/>
</dbReference>
<comment type="caution">
    <text evidence="14">The sequence shown here is derived from an EMBL/GenBank/DDBJ whole genome shotgun (WGS) entry which is preliminary data.</text>
</comment>
<evidence type="ECO:0000256" key="6">
    <source>
        <dbReference type="ARBA" id="ARBA00022813"/>
    </source>
</evidence>
<keyword evidence="6 12" id="KW-0068">Autocatalytic cleavage</keyword>
<gene>
    <name evidence="14" type="ORF">A2866_04750</name>
</gene>
<keyword evidence="4" id="KW-0227">DNA damage</keyword>
<keyword evidence="9" id="KW-0804">Transcription</keyword>
<dbReference type="GO" id="GO:0006260">
    <property type="term" value="P:DNA replication"/>
    <property type="evidence" value="ECO:0007669"/>
    <property type="project" value="UniProtKB-KW"/>
</dbReference>
<dbReference type="Proteomes" id="UP000177026">
    <property type="component" value="Unassembled WGS sequence"/>
</dbReference>
<dbReference type="InterPro" id="IPR006200">
    <property type="entry name" value="LexA"/>
</dbReference>
<dbReference type="InterPro" id="IPR036286">
    <property type="entry name" value="LexA/Signal_pep-like_sf"/>
</dbReference>
<evidence type="ECO:0000259" key="13">
    <source>
        <dbReference type="Pfam" id="PF00717"/>
    </source>
</evidence>
<evidence type="ECO:0000256" key="8">
    <source>
        <dbReference type="ARBA" id="ARBA00023125"/>
    </source>
</evidence>
<dbReference type="InterPro" id="IPR006197">
    <property type="entry name" value="Peptidase_S24_LexA"/>
</dbReference>
<dbReference type="CDD" id="cd06529">
    <property type="entry name" value="S24_LexA-like"/>
    <property type="match status" value="1"/>
</dbReference>
<keyword evidence="3" id="KW-0235">DNA replication</keyword>
<evidence type="ECO:0000256" key="4">
    <source>
        <dbReference type="ARBA" id="ARBA00022763"/>
    </source>
</evidence>
<dbReference type="PANTHER" id="PTHR33516">
    <property type="entry name" value="LEXA REPRESSOR"/>
    <property type="match status" value="1"/>
</dbReference>
<comment type="similarity">
    <text evidence="1 12">Belongs to the peptidase S24 family.</text>
</comment>
<accession>A0A1F7GI45</accession>
<name>A0A1F7GI45_9BACT</name>
<evidence type="ECO:0000256" key="1">
    <source>
        <dbReference type="ARBA" id="ARBA00007484"/>
    </source>
</evidence>
<dbReference type="GO" id="GO:0003677">
    <property type="term" value="F:DNA binding"/>
    <property type="evidence" value="ECO:0007669"/>
    <property type="project" value="UniProtKB-KW"/>
</dbReference>
<dbReference type="Gene3D" id="1.10.10.10">
    <property type="entry name" value="Winged helix-like DNA-binding domain superfamily/Winged helix DNA-binding domain"/>
    <property type="match status" value="1"/>
</dbReference>
<dbReference type="NCBIfam" id="TIGR00498">
    <property type="entry name" value="lexA"/>
    <property type="match status" value="1"/>
</dbReference>
<dbReference type="GO" id="GO:0004252">
    <property type="term" value="F:serine-type endopeptidase activity"/>
    <property type="evidence" value="ECO:0007669"/>
    <property type="project" value="InterPro"/>
</dbReference>
<dbReference type="GO" id="GO:0009432">
    <property type="term" value="P:SOS response"/>
    <property type="evidence" value="ECO:0007669"/>
    <property type="project" value="UniProtKB-KW"/>
</dbReference>
<keyword evidence="5 12" id="KW-0378">Hydrolase</keyword>
<protein>
    <submittedName>
        <fullName evidence="14">Repressor LexA</fullName>
    </submittedName>
</protein>
<organism evidence="14 15">
    <name type="scientific">Candidatus Roizmanbacteria bacterium RIFCSPHIGHO2_01_FULL_39_8</name>
    <dbReference type="NCBI Taxonomy" id="1802033"/>
    <lineage>
        <taxon>Bacteria</taxon>
        <taxon>Candidatus Roizmaniibacteriota</taxon>
    </lineage>
</organism>
<dbReference type="InterPro" id="IPR039418">
    <property type="entry name" value="LexA-like"/>
</dbReference>